<dbReference type="InterPro" id="IPR000326">
    <property type="entry name" value="PAP2/HPO"/>
</dbReference>
<sequence>MDWIAINIHLFRMINDLGKEYAFLNPVMIFIAEYLTLFLAATVMLFWVSRGNRNRIMIFCAVITFILSEITAKIASFIHSNKQPFAELPDVNQLIEKAVDNSFPSDHTILFFSFCVTFSLFNKKIGFLWLIPACFVGLSRIWVGVHYPSDVVTGAFISIITALVVFLIMPKFGFTLKLLNLYESLEHFVLSPLQKPKKSNSKDY</sequence>
<feature type="transmembrane region" description="Helical" evidence="1">
    <location>
        <begin position="128"/>
        <end position="145"/>
    </location>
</feature>
<protein>
    <submittedName>
        <fullName evidence="3">Undecaprenyl-diphosphatase</fullName>
    </submittedName>
</protein>
<keyword evidence="1" id="KW-1133">Transmembrane helix</keyword>
<feature type="transmembrane region" description="Helical" evidence="1">
    <location>
        <begin position="56"/>
        <end position="78"/>
    </location>
</feature>
<evidence type="ECO:0000256" key="1">
    <source>
        <dbReference type="SAM" id="Phobius"/>
    </source>
</evidence>
<dbReference type="Gene3D" id="1.20.144.10">
    <property type="entry name" value="Phosphatidic acid phosphatase type 2/haloperoxidase"/>
    <property type="match status" value="1"/>
</dbReference>
<feature type="transmembrane region" description="Helical" evidence="1">
    <location>
        <begin position="151"/>
        <end position="169"/>
    </location>
</feature>
<dbReference type="SMART" id="SM00014">
    <property type="entry name" value="acidPPc"/>
    <property type="match status" value="1"/>
</dbReference>
<dbReference type="EMBL" id="CP137640">
    <property type="protein sequence ID" value="WVX79148.1"/>
    <property type="molecule type" value="Genomic_DNA"/>
</dbReference>
<keyword evidence="1" id="KW-0472">Membrane</keyword>
<accession>A0ABZ2C8D7</accession>
<feature type="domain" description="Phosphatidic acid phosphatase type 2/haloperoxidase" evidence="2">
    <location>
        <begin position="61"/>
        <end position="166"/>
    </location>
</feature>
<proteinExistence type="predicted"/>
<dbReference type="RefSeq" id="WP_338448081.1">
    <property type="nucleotide sequence ID" value="NZ_CP137640.1"/>
</dbReference>
<name>A0ABZ2C8D7_9BACI</name>
<dbReference type="InterPro" id="IPR033879">
    <property type="entry name" value="UPP_Pase"/>
</dbReference>
<keyword evidence="1" id="KW-0812">Transmembrane</keyword>
<keyword evidence="4" id="KW-1185">Reference proteome</keyword>
<organism evidence="3 4">
    <name type="scientific">Niallia oryzisoli</name>
    <dbReference type="NCBI Taxonomy" id="1737571"/>
    <lineage>
        <taxon>Bacteria</taxon>
        <taxon>Bacillati</taxon>
        <taxon>Bacillota</taxon>
        <taxon>Bacilli</taxon>
        <taxon>Bacillales</taxon>
        <taxon>Bacillaceae</taxon>
        <taxon>Niallia</taxon>
    </lineage>
</organism>
<dbReference type="Pfam" id="PF01569">
    <property type="entry name" value="PAP2"/>
    <property type="match status" value="1"/>
</dbReference>
<dbReference type="SUPFAM" id="SSF48317">
    <property type="entry name" value="Acid phosphatase/Vanadium-dependent haloperoxidase"/>
    <property type="match status" value="1"/>
</dbReference>
<dbReference type="PANTHER" id="PTHR14969">
    <property type="entry name" value="SPHINGOSINE-1-PHOSPHATE PHOSPHOHYDROLASE"/>
    <property type="match status" value="1"/>
</dbReference>
<evidence type="ECO:0000313" key="4">
    <source>
        <dbReference type="Proteomes" id="UP001357223"/>
    </source>
</evidence>
<dbReference type="InterPro" id="IPR036938">
    <property type="entry name" value="PAP2/HPO_sf"/>
</dbReference>
<dbReference type="CDD" id="cd03385">
    <property type="entry name" value="PAP2_BcrC_like"/>
    <property type="match status" value="1"/>
</dbReference>
<evidence type="ECO:0000259" key="2">
    <source>
        <dbReference type="SMART" id="SM00014"/>
    </source>
</evidence>
<dbReference type="Proteomes" id="UP001357223">
    <property type="component" value="Chromosome"/>
</dbReference>
<reference evidence="3 4" key="1">
    <citation type="submission" date="2023-10" db="EMBL/GenBank/DDBJ databases">
        <title>Niallia locisalis sp.nov. isolated from a salt pond sample.</title>
        <authorList>
            <person name="Li X.-J."/>
            <person name="Dong L."/>
        </authorList>
    </citation>
    <scope>NUCLEOTIDE SEQUENCE [LARGE SCALE GENOMIC DNA]</scope>
    <source>
        <strain evidence="3 4">DSM 29761</strain>
    </source>
</reference>
<gene>
    <name evidence="3" type="ORF">R4Z09_17765</name>
</gene>
<evidence type="ECO:0000313" key="3">
    <source>
        <dbReference type="EMBL" id="WVX79148.1"/>
    </source>
</evidence>
<dbReference type="PANTHER" id="PTHR14969:SF13">
    <property type="entry name" value="AT30094P"/>
    <property type="match status" value="1"/>
</dbReference>
<feature type="transmembrane region" description="Helical" evidence="1">
    <location>
        <begin position="27"/>
        <end position="49"/>
    </location>
</feature>